<protein>
    <submittedName>
        <fullName evidence="2">Uncharacterized protein</fullName>
    </submittedName>
</protein>
<dbReference type="EMBL" id="CP017581">
    <property type="protein sequence ID" value="ARF49618.1"/>
    <property type="molecule type" value="Genomic_DNA"/>
</dbReference>
<keyword evidence="4" id="KW-1185">Reference proteome</keyword>
<organism evidence="2 3">
    <name type="scientific">Pantoea stewartii subsp. stewartii DC283</name>
    <dbReference type="NCBI Taxonomy" id="660596"/>
    <lineage>
        <taxon>Bacteria</taxon>
        <taxon>Pseudomonadati</taxon>
        <taxon>Pseudomonadota</taxon>
        <taxon>Gammaproteobacteria</taxon>
        <taxon>Enterobacterales</taxon>
        <taxon>Erwiniaceae</taxon>
        <taxon>Pantoea</taxon>
    </lineage>
</organism>
<evidence type="ECO:0000313" key="1">
    <source>
        <dbReference type="EMBL" id="ARF49618.1"/>
    </source>
</evidence>
<dbReference type="KEGG" id="pstw:DSJ_09875"/>
<name>H3RBH4_PANSE</name>
<dbReference type="AlphaFoldDB" id="H3RBH4"/>
<reference evidence="1 4" key="3">
    <citation type="submission" date="2016-10" db="EMBL/GenBank/DDBJ databases">
        <title>Complete Genome Assembly of Pantoea stewartii subsp. stewartii DC283, a Corn Pathogen.</title>
        <authorList>
            <person name="Duong D.A."/>
            <person name="Stevens A.M."/>
            <person name="Jensen R.V."/>
        </authorList>
    </citation>
    <scope>NUCLEOTIDE SEQUENCE [LARGE SCALE GENOMIC DNA]</scope>
    <source>
        <strain evidence="1 4">DC283</strain>
    </source>
</reference>
<reference evidence="2 3" key="1">
    <citation type="journal article" date="2012" name="Mol. Microbiol.">
        <title>The genetic and structural basis of two distinct terminal side branch residues in stewartan and amylovoran exopolysaccharides and their potential role in host adaptation.</title>
        <authorList>
            <person name="Wang X."/>
            <person name="Yang F."/>
            <person name="von Bodman S.B."/>
        </authorList>
    </citation>
    <scope>NUCLEOTIDE SEQUENCE [LARGE SCALE GENOMIC DNA]</scope>
    <source>
        <strain evidence="2 3">DC283</strain>
    </source>
</reference>
<dbReference type="PATRIC" id="fig|660596.6.peg.1325"/>
<evidence type="ECO:0000313" key="4">
    <source>
        <dbReference type="Proteomes" id="UP000192380"/>
    </source>
</evidence>
<accession>H3RBH4</accession>
<gene>
    <name evidence="2" type="ORF">CKS_4063</name>
    <name evidence="1" type="ORF">DSJ_09875</name>
</gene>
<sequence length="114" mass="12551">MSQENIFELIALVKEAKGDPSAVVDIVWEAGYRQPPRTEQEAAQITIDTFFYCDSYGMPSDFWPKDYDGVLCNELMKAVLTEAEDDAICKLDPTKVAKSILAAGFAKVVPNDAA</sequence>
<dbReference type="Proteomes" id="UP000192380">
    <property type="component" value="Chromosome"/>
</dbReference>
<dbReference type="STRING" id="660596.DSJ_09875"/>
<dbReference type="OrthoDB" id="6457712at2"/>
<evidence type="ECO:0000313" key="3">
    <source>
        <dbReference type="Proteomes" id="UP000005050"/>
    </source>
</evidence>
<reference evidence="2" key="2">
    <citation type="submission" date="2012-01" db="EMBL/GenBank/DDBJ databases">
        <authorList>
            <person name="Biehl B.S."/>
            <person name="Ding Y."/>
            <person name="Dugan-Rocha S.P."/>
            <person name="Gibbs R.A."/>
            <person name="Glasner J.D."/>
            <person name="Kovar C."/>
            <person name="Muzny D.M."/>
            <person name="Neeno-Eckwall E.C."/>
            <person name="Perna N.T."/>
            <person name="Qin X."/>
            <person name="von Bodman S.B."/>
            <person name="Weinstock G.M."/>
        </authorList>
    </citation>
    <scope>NUCLEOTIDE SEQUENCE</scope>
    <source>
        <strain evidence="2">DC283</strain>
    </source>
</reference>
<evidence type="ECO:0000313" key="2">
    <source>
        <dbReference type="EMBL" id="EHU01313.1"/>
    </source>
</evidence>
<proteinExistence type="predicted"/>
<dbReference type="Proteomes" id="UP000005050">
    <property type="component" value="Unassembled WGS sequence"/>
</dbReference>
<dbReference type="RefSeq" id="WP_006118690.1">
    <property type="nucleotide sequence ID" value="NZ_AHIE01000008.1"/>
</dbReference>
<dbReference type="EMBL" id="AHIE01000008">
    <property type="protein sequence ID" value="EHU01313.1"/>
    <property type="molecule type" value="Genomic_DNA"/>
</dbReference>